<dbReference type="Proteomes" id="UP000637643">
    <property type="component" value="Unassembled WGS sequence"/>
</dbReference>
<proteinExistence type="predicted"/>
<sequence>MSEDFKEKLRRYSEGSLPGEEREEMERELAKMEAYQTYLDELMGAEETPEAENGGSKPRGSGKKPGRPGSDKKIIRRGKWRARIANTFTVLSALLIITVLSSIITSVFYETGARRENYRDVVSSALAVSRPNTSVQLNGSTHVFFTTDFAGKLVKRIGDEQVTVGDYSLRMLLGRASISQYSWLDEQSVNGGVFYYPRAGTPTGTGERWDDEEWGKLEKLPEGTVAEVYLSFDQLFTTDQLLQKFEGRNMEPVWFAADTGPDAVDAEGQVLTTPLGFPYQPIWHADDMIVQEVKETKAGWFGMTGSRSVLSSSPPVESYGSGELREENFMKTLYLMQEYKSIAAKVAPFIRLDESVSYLEENGVRLYGAVVTGPVKELLKLREEPRISHLRVGEVRLWNWRDRDDN</sequence>
<gene>
    <name evidence="5" type="ORF">GCM10010912_29140</name>
</gene>
<keyword evidence="2" id="KW-0812">Transmembrane</keyword>
<feature type="region of interest" description="Disordered" evidence="1">
    <location>
        <begin position="1"/>
        <end position="26"/>
    </location>
</feature>
<evidence type="ECO:0000256" key="2">
    <source>
        <dbReference type="SAM" id="Phobius"/>
    </source>
</evidence>
<feature type="transmembrane region" description="Helical" evidence="2">
    <location>
        <begin position="84"/>
        <end position="109"/>
    </location>
</feature>
<feature type="compositionally biased region" description="Basic and acidic residues" evidence="1">
    <location>
        <begin position="1"/>
        <end position="13"/>
    </location>
</feature>
<keyword evidence="6" id="KW-1185">Reference proteome</keyword>
<reference evidence="5" key="2">
    <citation type="submission" date="2020-09" db="EMBL/GenBank/DDBJ databases">
        <authorList>
            <person name="Sun Q."/>
            <person name="Zhou Y."/>
        </authorList>
    </citation>
    <scope>NUCLEOTIDE SEQUENCE</scope>
    <source>
        <strain evidence="5">CGMCC 1.16134</strain>
    </source>
</reference>
<protein>
    <recommendedName>
        <fullName evidence="7">Sigma factor regulator C-terminal domain-containing protein</fullName>
    </recommendedName>
</protein>
<dbReference type="RefSeq" id="WP_189025944.1">
    <property type="nucleotide sequence ID" value="NZ_BMKR01000010.1"/>
</dbReference>
<evidence type="ECO:0000313" key="5">
    <source>
        <dbReference type="EMBL" id="GGF82173.1"/>
    </source>
</evidence>
<dbReference type="Pfam" id="PF13800">
    <property type="entry name" value="Sigma_reg_N"/>
    <property type="match status" value="1"/>
</dbReference>
<evidence type="ECO:0000256" key="1">
    <source>
        <dbReference type="SAM" id="MobiDB-lite"/>
    </source>
</evidence>
<evidence type="ECO:0000259" key="4">
    <source>
        <dbReference type="Pfam" id="PF13800"/>
    </source>
</evidence>
<feature type="domain" description="Sigma factor regulator C-terminal" evidence="3">
    <location>
        <begin position="217"/>
        <end position="394"/>
    </location>
</feature>
<keyword evidence="2" id="KW-0472">Membrane</keyword>
<evidence type="ECO:0000259" key="3">
    <source>
        <dbReference type="Pfam" id="PF13791"/>
    </source>
</evidence>
<comment type="caution">
    <text evidence="5">The sequence shown here is derived from an EMBL/GenBank/DDBJ whole genome shotgun (WGS) entry which is preliminary data.</text>
</comment>
<dbReference type="Pfam" id="PF13791">
    <property type="entry name" value="Sigma_reg_C"/>
    <property type="match status" value="1"/>
</dbReference>
<organism evidence="5 6">
    <name type="scientific">Paenibacillus albidus</name>
    <dbReference type="NCBI Taxonomy" id="2041023"/>
    <lineage>
        <taxon>Bacteria</taxon>
        <taxon>Bacillati</taxon>
        <taxon>Bacillota</taxon>
        <taxon>Bacilli</taxon>
        <taxon>Bacillales</taxon>
        <taxon>Paenibacillaceae</taxon>
        <taxon>Paenibacillus</taxon>
    </lineage>
</organism>
<keyword evidence="2" id="KW-1133">Transmembrane helix</keyword>
<dbReference type="InterPro" id="IPR025672">
    <property type="entry name" value="Sigma_reg_C_dom"/>
</dbReference>
<name>A0A917CAL3_9BACL</name>
<evidence type="ECO:0008006" key="7">
    <source>
        <dbReference type="Google" id="ProtNLM"/>
    </source>
</evidence>
<dbReference type="EMBL" id="BMKR01000010">
    <property type="protein sequence ID" value="GGF82173.1"/>
    <property type="molecule type" value="Genomic_DNA"/>
</dbReference>
<dbReference type="AlphaFoldDB" id="A0A917CAL3"/>
<feature type="region of interest" description="Disordered" evidence="1">
    <location>
        <begin position="41"/>
        <end position="72"/>
    </location>
</feature>
<feature type="domain" description="Sigma factor regulator N-terminal" evidence="4">
    <location>
        <begin position="72"/>
        <end position="162"/>
    </location>
</feature>
<accession>A0A917CAL3</accession>
<dbReference type="InterPro" id="IPR029101">
    <property type="entry name" value="Sigma_reg_N"/>
</dbReference>
<evidence type="ECO:0000313" key="6">
    <source>
        <dbReference type="Proteomes" id="UP000637643"/>
    </source>
</evidence>
<reference evidence="5" key="1">
    <citation type="journal article" date="2014" name="Int. J. Syst. Evol. Microbiol.">
        <title>Complete genome sequence of Corynebacterium casei LMG S-19264T (=DSM 44701T), isolated from a smear-ripened cheese.</title>
        <authorList>
            <consortium name="US DOE Joint Genome Institute (JGI-PGF)"/>
            <person name="Walter F."/>
            <person name="Albersmeier A."/>
            <person name="Kalinowski J."/>
            <person name="Ruckert C."/>
        </authorList>
    </citation>
    <scope>NUCLEOTIDE SEQUENCE</scope>
    <source>
        <strain evidence="5">CGMCC 1.16134</strain>
    </source>
</reference>